<dbReference type="Pfam" id="PF02518">
    <property type="entry name" value="HATPase_c"/>
    <property type="match status" value="1"/>
</dbReference>
<dbReference type="CDD" id="cd00075">
    <property type="entry name" value="HATPase"/>
    <property type="match status" value="1"/>
</dbReference>
<evidence type="ECO:0000256" key="7">
    <source>
        <dbReference type="ARBA" id="ARBA00023136"/>
    </source>
</evidence>
<dbReference type="GO" id="GO:0000155">
    <property type="term" value="F:phosphorelay sensor kinase activity"/>
    <property type="evidence" value="ECO:0007669"/>
    <property type="project" value="InterPro"/>
</dbReference>
<keyword evidence="3" id="KW-0597">Phosphoprotein</keyword>
<evidence type="ECO:0000313" key="11">
    <source>
        <dbReference type="Proteomes" id="UP001321582"/>
    </source>
</evidence>
<dbReference type="Gene3D" id="1.10.287.130">
    <property type="match status" value="1"/>
</dbReference>
<dbReference type="AlphaFoldDB" id="A0AAU9E0I3"/>
<evidence type="ECO:0000256" key="1">
    <source>
        <dbReference type="ARBA" id="ARBA00000085"/>
    </source>
</evidence>
<reference evidence="10 11" key="1">
    <citation type="submission" date="2022-11" db="EMBL/GenBank/DDBJ databases">
        <title>Haliovirga abyssi gen. nov., sp. nov., a mesophilic fermentative bacterium isolated from the Iheya North hydrothermal field and the proposal of Haliovirgaceae fam. nov.</title>
        <authorList>
            <person name="Miyazaki U."/>
            <person name="Tame A."/>
            <person name="Miyazaki J."/>
            <person name="Takai K."/>
            <person name="Sawayama S."/>
            <person name="Kitajima M."/>
            <person name="Okamoto A."/>
            <person name="Nakagawa S."/>
        </authorList>
    </citation>
    <scope>NUCLEOTIDE SEQUENCE [LARGE SCALE GENOMIC DNA]</scope>
    <source>
        <strain evidence="10 11">IC12</strain>
    </source>
</reference>
<dbReference type="FunFam" id="3.30.565.10:FF:000006">
    <property type="entry name" value="Sensor histidine kinase WalK"/>
    <property type="match status" value="1"/>
</dbReference>
<evidence type="ECO:0000256" key="5">
    <source>
        <dbReference type="ARBA" id="ARBA00022777"/>
    </source>
</evidence>
<evidence type="ECO:0000256" key="3">
    <source>
        <dbReference type="ARBA" id="ARBA00022553"/>
    </source>
</evidence>
<dbReference type="GO" id="GO:0016036">
    <property type="term" value="P:cellular response to phosphate starvation"/>
    <property type="evidence" value="ECO:0007669"/>
    <property type="project" value="TreeGrafter"/>
</dbReference>
<keyword evidence="11" id="KW-1185">Reference proteome</keyword>
<dbReference type="Proteomes" id="UP001321582">
    <property type="component" value="Chromosome"/>
</dbReference>
<dbReference type="InterPro" id="IPR050351">
    <property type="entry name" value="BphY/WalK/GraS-like"/>
</dbReference>
<dbReference type="Gene3D" id="3.30.450.20">
    <property type="entry name" value="PAS domain"/>
    <property type="match status" value="1"/>
</dbReference>
<evidence type="ECO:0000256" key="8">
    <source>
        <dbReference type="SAM" id="Phobius"/>
    </source>
</evidence>
<feature type="domain" description="Histidine kinase" evidence="9">
    <location>
        <begin position="336"/>
        <end position="552"/>
    </location>
</feature>
<dbReference type="InterPro" id="IPR005467">
    <property type="entry name" value="His_kinase_dom"/>
</dbReference>
<dbReference type="Gene3D" id="3.30.565.10">
    <property type="entry name" value="Histidine kinase-like ATPase, C-terminal domain"/>
    <property type="match status" value="1"/>
</dbReference>
<dbReference type="SUPFAM" id="SSF47384">
    <property type="entry name" value="Homodimeric domain of signal transducing histidine kinase"/>
    <property type="match status" value="1"/>
</dbReference>
<dbReference type="InterPro" id="IPR003594">
    <property type="entry name" value="HATPase_dom"/>
</dbReference>
<proteinExistence type="predicted"/>
<dbReference type="PROSITE" id="PS50109">
    <property type="entry name" value="HIS_KIN"/>
    <property type="match status" value="1"/>
</dbReference>
<organism evidence="10 11">
    <name type="scientific">Haliovirga abyssi</name>
    <dbReference type="NCBI Taxonomy" id="2996794"/>
    <lineage>
        <taxon>Bacteria</taxon>
        <taxon>Fusobacteriati</taxon>
        <taxon>Fusobacteriota</taxon>
        <taxon>Fusobacteriia</taxon>
        <taxon>Fusobacteriales</taxon>
        <taxon>Haliovirgaceae</taxon>
        <taxon>Haliovirga</taxon>
    </lineage>
</organism>
<comment type="catalytic activity">
    <reaction evidence="1">
        <text>ATP + protein L-histidine = ADP + protein N-phospho-L-histidine.</text>
        <dbReference type="EC" id="2.7.13.3"/>
    </reaction>
</comment>
<keyword evidence="8" id="KW-1133">Transmembrane helix</keyword>
<evidence type="ECO:0000256" key="4">
    <source>
        <dbReference type="ARBA" id="ARBA00022679"/>
    </source>
</evidence>
<dbReference type="InterPro" id="IPR036890">
    <property type="entry name" value="HATPase_C_sf"/>
</dbReference>
<dbReference type="EC" id="2.7.13.3" evidence="2"/>
<dbReference type="InterPro" id="IPR031967">
    <property type="entry name" value="PhoR_single_Cache-like_dom"/>
</dbReference>
<dbReference type="InterPro" id="IPR004358">
    <property type="entry name" value="Sig_transdc_His_kin-like_C"/>
</dbReference>
<dbReference type="PANTHER" id="PTHR45453:SF1">
    <property type="entry name" value="PHOSPHATE REGULON SENSOR PROTEIN PHOR"/>
    <property type="match status" value="1"/>
</dbReference>
<evidence type="ECO:0000256" key="2">
    <source>
        <dbReference type="ARBA" id="ARBA00012438"/>
    </source>
</evidence>
<dbReference type="SMART" id="SM00388">
    <property type="entry name" value="HisKA"/>
    <property type="match status" value="1"/>
</dbReference>
<feature type="transmembrane region" description="Helical" evidence="8">
    <location>
        <begin position="142"/>
        <end position="164"/>
    </location>
</feature>
<dbReference type="FunFam" id="1.10.287.130:FF:000001">
    <property type="entry name" value="Two-component sensor histidine kinase"/>
    <property type="match status" value="1"/>
</dbReference>
<sequence length="552" mass="64999">MMIISFEFIFLIVFNVYLKNNFQNFTEKEFREQAKIVEIALENEGNSILKKIGEHSSNRITIIKKDGKVIYDNRKQGHESEMDSHRYRKEVKEALNGKEGFSIRKSNTLNENLLYYSMKSDDYIIRISMEYNIIQKIIDKTIFILLGIFIFLDILYYIIFVHYIKSFYSKKINRMKEILEGNGEISSIYLEDDIDLKEFWEIIRKWQFKNLNNLDKIAEEREKLSKIVSSIEMGIITVNRDGNIEFINNDSEKFMDLDINSNLYYEKINDVNIIKFIRNFLNERKISKEEIFFSKLKEYYILESHYIENGDLYIILLKDITQNRKFEEVQKQFITDISHELKTPLTNIKGYLIALLGAIDKETKEKFGEIVLKNIEKFENIIKDFLNITKIENSKIVNRYDVKINDVIEETKDSLVSRIMATNAKVNYNFNLKNENGYINIDKEKVITILKNLIENGIIYNNKIPEITVNISENESYYEFDIKDNGIGIEEIELKNIFKRFYRIDKARGNNLAGTGLGLAIVNDIISNYKGEIEIESKMGKGTKFKVKLPKA</sequence>
<dbReference type="Pfam" id="PF16736">
    <property type="entry name" value="sCache_like"/>
    <property type="match status" value="1"/>
</dbReference>
<dbReference type="InterPro" id="IPR036097">
    <property type="entry name" value="HisK_dim/P_sf"/>
</dbReference>
<evidence type="ECO:0000259" key="9">
    <source>
        <dbReference type="PROSITE" id="PS50109"/>
    </source>
</evidence>
<dbReference type="Pfam" id="PF00512">
    <property type="entry name" value="HisKA"/>
    <property type="match status" value="1"/>
</dbReference>
<protein>
    <recommendedName>
        <fullName evidence="2">histidine kinase</fullName>
        <ecNumber evidence="2">2.7.13.3</ecNumber>
    </recommendedName>
</protein>
<dbReference type="SMART" id="SM00387">
    <property type="entry name" value="HATPase_c"/>
    <property type="match status" value="1"/>
</dbReference>
<dbReference type="PANTHER" id="PTHR45453">
    <property type="entry name" value="PHOSPHATE REGULON SENSOR PROTEIN PHOR"/>
    <property type="match status" value="1"/>
</dbReference>
<evidence type="ECO:0000313" key="10">
    <source>
        <dbReference type="EMBL" id="BDU49830.1"/>
    </source>
</evidence>
<dbReference type="InterPro" id="IPR003661">
    <property type="entry name" value="HisK_dim/P_dom"/>
</dbReference>
<dbReference type="EMBL" id="AP027059">
    <property type="protein sequence ID" value="BDU49830.1"/>
    <property type="molecule type" value="Genomic_DNA"/>
</dbReference>
<keyword evidence="5 10" id="KW-0418">Kinase</keyword>
<keyword evidence="7 8" id="KW-0472">Membrane</keyword>
<keyword evidence="6" id="KW-0902">Two-component regulatory system</keyword>
<dbReference type="KEGG" id="haby:HLVA_03990"/>
<dbReference type="PRINTS" id="PR00344">
    <property type="entry name" value="BCTRLSENSOR"/>
</dbReference>
<dbReference type="GO" id="GO:0005886">
    <property type="term" value="C:plasma membrane"/>
    <property type="evidence" value="ECO:0007669"/>
    <property type="project" value="TreeGrafter"/>
</dbReference>
<name>A0AAU9E0I3_9FUSO</name>
<dbReference type="GO" id="GO:0004721">
    <property type="term" value="F:phosphoprotein phosphatase activity"/>
    <property type="evidence" value="ECO:0007669"/>
    <property type="project" value="TreeGrafter"/>
</dbReference>
<evidence type="ECO:0000256" key="6">
    <source>
        <dbReference type="ARBA" id="ARBA00023012"/>
    </source>
</evidence>
<keyword evidence="8" id="KW-0812">Transmembrane</keyword>
<dbReference type="CDD" id="cd00082">
    <property type="entry name" value="HisKA"/>
    <property type="match status" value="1"/>
</dbReference>
<dbReference type="SUPFAM" id="SSF55874">
    <property type="entry name" value="ATPase domain of HSP90 chaperone/DNA topoisomerase II/histidine kinase"/>
    <property type="match status" value="1"/>
</dbReference>
<accession>A0AAU9E0I3</accession>
<keyword evidence="4" id="KW-0808">Transferase</keyword>
<gene>
    <name evidence="10" type="ORF">HLVA_03990</name>
</gene>